<sequence>MSELTGLSAEEQVLAVRFAVETLRLDFSSVYSPRTSHVPMPDRTTPPTTGGGISHFDNGPRHASTDIKSFTNQKQPKSDQQFAAVVAYYFQFEARSEDRRETVNADIMKDAARLAGWPQVKRWAMTLHNAKNAGYLSGAGTGEFKLSSVGENLVAITLPGGSTVEKPTRSRPSPRSKKKAKAR</sequence>
<name>A0A2W5SX31_9BACT</name>
<feature type="region of interest" description="Disordered" evidence="1">
    <location>
        <begin position="35"/>
        <end position="66"/>
    </location>
</feature>
<dbReference type="Proteomes" id="UP000249061">
    <property type="component" value="Unassembled WGS sequence"/>
</dbReference>
<dbReference type="AlphaFoldDB" id="A0A2W5SX31"/>
<feature type="compositionally biased region" description="Basic residues" evidence="1">
    <location>
        <begin position="172"/>
        <end position="183"/>
    </location>
</feature>
<accession>A0A2W5SX31</accession>
<evidence type="ECO:0000313" key="2">
    <source>
        <dbReference type="EMBL" id="PZR07342.1"/>
    </source>
</evidence>
<gene>
    <name evidence="2" type="ORF">DI536_28235</name>
</gene>
<organism evidence="2 3">
    <name type="scientific">Archangium gephyra</name>
    <dbReference type="NCBI Taxonomy" id="48"/>
    <lineage>
        <taxon>Bacteria</taxon>
        <taxon>Pseudomonadati</taxon>
        <taxon>Myxococcota</taxon>
        <taxon>Myxococcia</taxon>
        <taxon>Myxococcales</taxon>
        <taxon>Cystobacterineae</taxon>
        <taxon>Archangiaceae</taxon>
        <taxon>Archangium</taxon>
    </lineage>
</organism>
<proteinExistence type="predicted"/>
<comment type="caution">
    <text evidence="2">The sequence shown here is derived from an EMBL/GenBank/DDBJ whole genome shotgun (WGS) entry which is preliminary data.</text>
</comment>
<protein>
    <submittedName>
        <fullName evidence="2">Uncharacterized protein</fullName>
    </submittedName>
</protein>
<evidence type="ECO:0000313" key="3">
    <source>
        <dbReference type="Proteomes" id="UP000249061"/>
    </source>
</evidence>
<reference evidence="2 3" key="1">
    <citation type="submission" date="2017-08" db="EMBL/GenBank/DDBJ databases">
        <title>Infants hospitalized years apart are colonized by the same room-sourced microbial strains.</title>
        <authorList>
            <person name="Brooks B."/>
            <person name="Olm M.R."/>
            <person name="Firek B.A."/>
            <person name="Baker R."/>
            <person name="Thomas B.C."/>
            <person name="Morowitz M.J."/>
            <person name="Banfield J.F."/>
        </authorList>
    </citation>
    <scope>NUCLEOTIDE SEQUENCE [LARGE SCALE GENOMIC DNA]</scope>
    <source>
        <strain evidence="2">S2_003_000_R2_14</strain>
    </source>
</reference>
<dbReference type="EMBL" id="QFQP01000032">
    <property type="protein sequence ID" value="PZR07342.1"/>
    <property type="molecule type" value="Genomic_DNA"/>
</dbReference>
<evidence type="ECO:0000256" key="1">
    <source>
        <dbReference type="SAM" id="MobiDB-lite"/>
    </source>
</evidence>
<feature type="region of interest" description="Disordered" evidence="1">
    <location>
        <begin position="157"/>
        <end position="183"/>
    </location>
</feature>